<dbReference type="CDD" id="cd00448">
    <property type="entry name" value="YjgF_YER057c_UK114_family"/>
    <property type="match status" value="1"/>
</dbReference>
<dbReference type="SUPFAM" id="SSF55298">
    <property type="entry name" value="YjgF-like"/>
    <property type="match status" value="1"/>
</dbReference>
<dbReference type="AlphaFoldDB" id="A0A382D771"/>
<reference evidence="2" key="1">
    <citation type="submission" date="2018-05" db="EMBL/GenBank/DDBJ databases">
        <authorList>
            <person name="Lanie J.A."/>
            <person name="Ng W.-L."/>
            <person name="Kazmierczak K.M."/>
            <person name="Andrzejewski T.M."/>
            <person name="Davidsen T.M."/>
            <person name="Wayne K.J."/>
            <person name="Tettelin H."/>
            <person name="Glass J.I."/>
            <person name="Rusch D."/>
            <person name="Podicherti R."/>
            <person name="Tsui H.-C.T."/>
            <person name="Winkler M.E."/>
        </authorList>
    </citation>
    <scope>NUCLEOTIDE SEQUENCE</scope>
</reference>
<evidence type="ECO:0000313" key="2">
    <source>
        <dbReference type="EMBL" id="SVB34095.1"/>
    </source>
</evidence>
<evidence type="ECO:0000256" key="1">
    <source>
        <dbReference type="SAM" id="MobiDB-lite"/>
    </source>
</evidence>
<organism evidence="2">
    <name type="scientific">marine metagenome</name>
    <dbReference type="NCBI Taxonomy" id="408172"/>
    <lineage>
        <taxon>unclassified sequences</taxon>
        <taxon>metagenomes</taxon>
        <taxon>ecological metagenomes</taxon>
    </lineage>
</organism>
<dbReference type="Pfam" id="PF01042">
    <property type="entry name" value="Ribonuc_L-PSP"/>
    <property type="match status" value="1"/>
</dbReference>
<dbReference type="InterPro" id="IPR035959">
    <property type="entry name" value="RutC-like_sf"/>
</dbReference>
<accession>A0A382D771</accession>
<proteinExistence type="predicted"/>
<gene>
    <name evidence="2" type="ORF">METZ01_LOCUS186949</name>
</gene>
<protein>
    <submittedName>
        <fullName evidence="2">Uncharacterized protein</fullName>
    </submittedName>
</protein>
<name>A0A382D771_9ZZZZ</name>
<dbReference type="PANTHER" id="PTHR43857">
    <property type="entry name" value="BLR7761 PROTEIN"/>
    <property type="match status" value="1"/>
</dbReference>
<dbReference type="InterPro" id="IPR006175">
    <property type="entry name" value="YjgF/YER057c/UK114"/>
</dbReference>
<sequence>MARQVYFPNPDNKPSGFSPATRSGRAVFVSGQVPVDSSGSLVGEGDCEKQAEQCFENIRAALKAAGASMEDVTKITAFIVRPEDYPDYAKVRLSRFPQDGPASSSVFISGLVDPKFLIEIEAIAVLED</sequence>
<feature type="region of interest" description="Disordered" evidence="1">
    <location>
        <begin position="1"/>
        <end position="21"/>
    </location>
</feature>
<dbReference type="Gene3D" id="3.30.1330.40">
    <property type="entry name" value="RutC-like"/>
    <property type="match status" value="1"/>
</dbReference>
<dbReference type="PANTHER" id="PTHR43857:SF1">
    <property type="entry name" value="YJGH FAMILY PROTEIN"/>
    <property type="match status" value="1"/>
</dbReference>
<dbReference type="EMBL" id="UINC01037899">
    <property type="protein sequence ID" value="SVB34095.1"/>
    <property type="molecule type" value="Genomic_DNA"/>
</dbReference>